<reference evidence="7" key="2">
    <citation type="submission" date="2021-04" db="EMBL/GenBank/DDBJ databases">
        <authorList>
            <person name="Podell S."/>
        </authorList>
    </citation>
    <scope>NUCLEOTIDE SEQUENCE</scope>
    <source>
        <strain evidence="7">Hildebrandi</strain>
    </source>
</reference>
<dbReference type="PANTHER" id="PTHR28605:SF1">
    <property type="entry name" value="CHROMOSOME TRANSMISSION FIDELITY FACTOR 8"/>
    <property type="match status" value="1"/>
</dbReference>
<comment type="caution">
    <text evidence="7">The sequence shown here is derived from an EMBL/GenBank/DDBJ whole genome shotgun (WGS) entry which is preliminary data.</text>
</comment>
<evidence type="ECO:0000313" key="7">
    <source>
        <dbReference type="EMBL" id="KAG7341604.1"/>
    </source>
</evidence>
<dbReference type="InterPro" id="IPR018607">
    <property type="entry name" value="Ctf8"/>
</dbReference>
<dbReference type="Pfam" id="PF09696">
    <property type="entry name" value="Ctf8"/>
    <property type="match status" value="1"/>
</dbReference>
<dbReference type="GO" id="GO:0007064">
    <property type="term" value="P:mitotic sister chromatid cohesion"/>
    <property type="evidence" value="ECO:0007669"/>
    <property type="project" value="InterPro"/>
</dbReference>
<keyword evidence="3" id="KW-0238">DNA-binding</keyword>
<organism evidence="7 8">
    <name type="scientific">Nitzschia inconspicua</name>
    <dbReference type="NCBI Taxonomy" id="303405"/>
    <lineage>
        <taxon>Eukaryota</taxon>
        <taxon>Sar</taxon>
        <taxon>Stramenopiles</taxon>
        <taxon>Ochrophyta</taxon>
        <taxon>Bacillariophyta</taxon>
        <taxon>Bacillariophyceae</taxon>
        <taxon>Bacillariophycidae</taxon>
        <taxon>Bacillariales</taxon>
        <taxon>Bacillariaceae</taxon>
        <taxon>Nitzschia</taxon>
    </lineage>
</organism>
<name>A0A9K3KE38_9STRA</name>
<dbReference type="GO" id="GO:0006260">
    <property type="term" value="P:DNA replication"/>
    <property type="evidence" value="ECO:0007669"/>
    <property type="project" value="UniProtKB-KW"/>
</dbReference>
<accession>A0A9K3KE38</accession>
<evidence type="ECO:0000256" key="2">
    <source>
        <dbReference type="ARBA" id="ARBA00022705"/>
    </source>
</evidence>
<dbReference type="GO" id="GO:0003677">
    <property type="term" value="F:DNA binding"/>
    <property type="evidence" value="ECO:0007669"/>
    <property type="project" value="UniProtKB-KW"/>
</dbReference>
<reference evidence="7" key="1">
    <citation type="journal article" date="2021" name="Sci. Rep.">
        <title>Diploid genomic architecture of Nitzschia inconspicua, an elite biomass production diatom.</title>
        <authorList>
            <person name="Oliver A."/>
            <person name="Podell S."/>
            <person name="Pinowska A."/>
            <person name="Traller J.C."/>
            <person name="Smith S.R."/>
            <person name="McClure R."/>
            <person name="Beliaev A."/>
            <person name="Bohutskyi P."/>
            <person name="Hill E.A."/>
            <person name="Rabines A."/>
            <person name="Zheng H."/>
            <person name="Allen L.Z."/>
            <person name="Kuo A."/>
            <person name="Grigoriev I.V."/>
            <person name="Allen A.E."/>
            <person name="Hazlebeck D."/>
            <person name="Allen E.E."/>
        </authorList>
    </citation>
    <scope>NUCLEOTIDE SEQUENCE</scope>
    <source>
        <strain evidence="7">Hildebrandi</strain>
    </source>
</reference>
<keyword evidence="5" id="KW-0131">Cell cycle</keyword>
<evidence type="ECO:0000256" key="1">
    <source>
        <dbReference type="ARBA" id="ARBA00004123"/>
    </source>
</evidence>
<evidence type="ECO:0000256" key="5">
    <source>
        <dbReference type="ARBA" id="ARBA00023306"/>
    </source>
</evidence>
<protein>
    <submittedName>
        <fullName evidence="7">Ctf8-domain containing protein</fullName>
    </submittedName>
</protein>
<proteinExistence type="inferred from homology"/>
<dbReference type="PANTHER" id="PTHR28605">
    <property type="entry name" value="CTF8, CHROMOSOME TRANSMISSION FIDELITY FACTOR 8 HOMOLOG (S. CEREVISIAE)"/>
    <property type="match status" value="1"/>
</dbReference>
<sequence>MTTTGPVQSSKVIPVRPYQAIEDADKTIEENETTSVCSPPEYVMIELNGELIPPVEYPSSDTCRTILGKDDAIELGKLRLDTKNKKPTITIGSHIVTGSVQPLKQPFCLMEKQYRVDDDGHRSLHSYQIKGIIKQKYLFNSYPKVITQ</sequence>
<dbReference type="GO" id="GO:0031390">
    <property type="term" value="C:Ctf18 RFC-like complex"/>
    <property type="evidence" value="ECO:0007669"/>
    <property type="project" value="InterPro"/>
</dbReference>
<keyword evidence="2" id="KW-0235">DNA replication</keyword>
<dbReference type="EMBL" id="JAGRRH010000026">
    <property type="protein sequence ID" value="KAG7341604.1"/>
    <property type="molecule type" value="Genomic_DNA"/>
</dbReference>
<evidence type="ECO:0000313" key="8">
    <source>
        <dbReference type="Proteomes" id="UP000693970"/>
    </source>
</evidence>
<gene>
    <name evidence="7" type="ORF">IV203_023557</name>
</gene>
<keyword evidence="8" id="KW-1185">Reference proteome</keyword>
<dbReference type="Proteomes" id="UP000693970">
    <property type="component" value="Unassembled WGS sequence"/>
</dbReference>
<dbReference type="OrthoDB" id="121932at2759"/>
<evidence type="ECO:0000256" key="6">
    <source>
        <dbReference type="ARBA" id="ARBA00038447"/>
    </source>
</evidence>
<keyword evidence="4" id="KW-0539">Nucleus</keyword>
<comment type="subcellular location">
    <subcellularLocation>
        <location evidence="1">Nucleus</location>
    </subcellularLocation>
</comment>
<comment type="similarity">
    <text evidence="6">Belongs to the CTF8 family.</text>
</comment>
<evidence type="ECO:0000256" key="3">
    <source>
        <dbReference type="ARBA" id="ARBA00023125"/>
    </source>
</evidence>
<dbReference type="AlphaFoldDB" id="A0A9K3KE38"/>
<evidence type="ECO:0000256" key="4">
    <source>
        <dbReference type="ARBA" id="ARBA00023242"/>
    </source>
</evidence>